<evidence type="ECO:0000256" key="3">
    <source>
        <dbReference type="ARBA" id="ARBA00022525"/>
    </source>
</evidence>
<keyword evidence="5" id="KW-1185">Reference proteome</keyword>
<comment type="subcellular location">
    <subcellularLocation>
        <location evidence="1">Secreted</location>
    </subcellularLocation>
</comment>
<dbReference type="WBParaSite" id="SVE_1864900.1">
    <property type="protein sequence ID" value="SVE_1864900.1"/>
    <property type="gene ID" value="SVE_1864900"/>
</dbReference>
<accession>A0A0K0G1Q7</accession>
<evidence type="ECO:0000256" key="2">
    <source>
        <dbReference type="ARBA" id="ARBA00010112"/>
    </source>
</evidence>
<reference evidence="5" key="1">
    <citation type="submission" date="2014-07" db="EMBL/GenBank/DDBJ databases">
        <authorList>
            <person name="Martin A.A"/>
            <person name="De Silva N."/>
        </authorList>
    </citation>
    <scope>NUCLEOTIDE SEQUENCE</scope>
</reference>
<evidence type="ECO:0000313" key="6">
    <source>
        <dbReference type="WBParaSite" id="SVE_1864900.1"/>
    </source>
</evidence>
<dbReference type="GO" id="GO:0009986">
    <property type="term" value="C:cell surface"/>
    <property type="evidence" value="ECO:0007669"/>
    <property type="project" value="InterPro"/>
</dbReference>
<dbReference type="AlphaFoldDB" id="A0A0K0G1Q7"/>
<keyword evidence="4" id="KW-0732">Signal</keyword>
<evidence type="ECO:0000256" key="4">
    <source>
        <dbReference type="ARBA" id="ARBA00022729"/>
    </source>
</evidence>
<dbReference type="Pfam" id="PF01060">
    <property type="entry name" value="TTR-52"/>
    <property type="match status" value="1"/>
</dbReference>
<dbReference type="Proteomes" id="UP000035680">
    <property type="component" value="Unassembled WGS sequence"/>
</dbReference>
<keyword evidence="3" id="KW-0964">Secreted</keyword>
<dbReference type="InterPro" id="IPR001534">
    <property type="entry name" value="Transthyretin-like"/>
</dbReference>
<dbReference type="PANTHER" id="PTHR21700">
    <property type="entry name" value="TRANSTHYRETIN-LIKE FAMILY PROTEIN-RELATED"/>
    <property type="match status" value="1"/>
</dbReference>
<evidence type="ECO:0000313" key="5">
    <source>
        <dbReference type="Proteomes" id="UP000035680"/>
    </source>
</evidence>
<reference evidence="6" key="2">
    <citation type="submission" date="2015-08" db="UniProtKB">
        <authorList>
            <consortium name="WormBaseParasite"/>
        </authorList>
    </citation>
    <scope>IDENTIFICATION</scope>
</reference>
<organism evidence="5 6">
    <name type="scientific">Strongyloides venezuelensis</name>
    <name type="common">Threadworm</name>
    <dbReference type="NCBI Taxonomy" id="75913"/>
    <lineage>
        <taxon>Eukaryota</taxon>
        <taxon>Metazoa</taxon>
        <taxon>Ecdysozoa</taxon>
        <taxon>Nematoda</taxon>
        <taxon>Chromadorea</taxon>
        <taxon>Rhabditida</taxon>
        <taxon>Tylenchina</taxon>
        <taxon>Panagrolaimomorpha</taxon>
        <taxon>Strongyloidoidea</taxon>
        <taxon>Strongyloididae</taxon>
        <taxon>Strongyloides</taxon>
    </lineage>
</organism>
<dbReference type="GO" id="GO:0005576">
    <property type="term" value="C:extracellular region"/>
    <property type="evidence" value="ECO:0007669"/>
    <property type="project" value="UniProtKB-SubCell"/>
</dbReference>
<dbReference type="Gene3D" id="2.60.40.3330">
    <property type="match status" value="1"/>
</dbReference>
<protein>
    <submittedName>
        <fullName evidence="6">Transthyretin-like family-containing protein</fullName>
    </submittedName>
</protein>
<evidence type="ECO:0000256" key="1">
    <source>
        <dbReference type="ARBA" id="ARBA00004613"/>
    </source>
</evidence>
<name>A0A0K0G1Q7_STRVS</name>
<sequence>MLKDYENASFFFLLFFIKFNNLINGKVQKIKVKGRILCQGKPISFLNITLKEEDFFVDDILDESLTDEGGNFKLHGTDNEIFDITPYIQFTYTCCEYFESCQHDTKVLFVPKNVISLSKYNTFYDFKNIDYHKPLNIFN</sequence>
<comment type="similarity">
    <text evidence="2">Belongs to the nematode transthyretin-like family.</text>
</comment>
<dbReference type="InterPro" id="IPR038479">
    <property type="entry name" value="Transthyretin-like_sf"/>
</dbReference>
<proteinExistence type="inferred from homology"/>